<keyword evidence="1" id="KW-0805">Transcription regulation</keyword>
<accession>A0A239N1C9</accession>
<gene>
    <name evidence="5" type="ORF">SAMN05421812_10777</name>
</gene>
<proteinExistence type="predicted"/>
<dbReference type="InterPro" id="IPR020449">
    <property type="entry name" value="Tscrpt_reg_AraC-type_HTH"/>
</dbReference>
<dbReference type="Gene3D" id="1.10.10.60">
    <property type="entry name" value="Homeodomain-like"/>
    <property type="match status" value="1"/>
</dbReference>
<dbReference type="EMBL" id="FZPH01000007">
    <property type="protein sequence ID" value="SNT48252.1"/>
    <property type="molecule type" value="Genomic_DNA"/>
</dbReference>
<dbReference type="InterPro" id="IPR009057">
    <property type="entry name" value="Homeodomain-like_sf"/>
</dbReference>
<dbReference type="PRINTS" id="PR00032">
    <property type="entry name" value="HTHARAC"/>
</dbReference>
<dbReference type="SMART" id="SM00342">
    <property type="entry name" value="HTH_ARAC"/>
    <property type="match status" value="1"/>
</dbReference>
<evidence type="ECO:0000256" key="3">
    <source>
        <dbReference type="ARBA" id="ARBA00023163"/>
    </source>
</evidence>
<feature type="domain" description="HTH araC/xylS-type" evidence="4">
    <location>
        <begin position="43"/>
        <end position="144"/>
    </location>
</feature>
<dbReference type="Pfam" id="PF12833">
    <property type="entry name" value="HTH_18"/>
    <property type="match status" value="1"/>
</dbReference>
<reference evidence="5 6" key="1">
    <citation type="submission" date="2017-06" db="EMBL/GenBank/DDBJ databases">
        <authorList>
            <person name="Kim H.J."/>
            <person name="Triplett B.A."/>
        </authorList>
    </citation>
    <scope>NUCLEOTIDE SEQUENCE [LARGE SCALE GENOMIC DNA]</scope>
    <source>
        <strain evidence="5 6">CGMCC 4.5593</strain>
    </source>
</reference>
<organism evidence="5 6">
    <name type="scientific">Asanoa hainanensis</name>
    <dbReference type="NCBI Taxonomy" id="560556"/>
    <lineage>
        <taxon>Bacteria</taxon>
        <taxon>Bacillati</taxon>
        <taxon>Actinomycetota</taxon>
        <taxon>Actinomycetes</taxon>
        <taxon>Micromonosporales</taxon>
        <taxon>Micromonosporaceae</taxon>
        <taxon>Asanoa</taxon>
    </lineage>
</organism>
<dbReference type="PANTHER" id="PTHR46796">
    <property type="entry name" value="HTH-TYPE TRANSCRIPTIONAL ACTIVATOR RHAS-RELATED"/>
    <property type="match status" value="1"/>
</dbReference>
<name>A0A239N1C9_9ACTN</name>
<dbReference type="InterPro" id="IPR018060">
    <property type="entry name" value="HTH_AraC"/>
</dbReference>
<evidence type="ECO:0000256" key="2">
    <source>
        <dbReference type="ARBA" id="ARBA00023125"/>
    </source>
</evidence>
<dbReference type="AlphaFoldDB" id="A0A239N1C9"/>
<keyword evidence="2 5" id="KW-0238">DNA-binding</keyword>
<keyword evidence="6" id="KW-1185">Reference proteome</keyword>
<dbReference type="PANTHER" id="PTHR46796:SF10">
    <property type="entry name" value="TRANSCRIPTIONAL ACTIVATOR FEAR"/>
    <property type="match status" value="1"/>
</dbReference>
<evidence type="ECO:0000313" key="6">
    <source>
        <dbReference type="Proteomes" id="UP000198362"/>
    </source>
</evidence>
<dbReference type="Proteomes" id="UP000198362">
    <property type="component" value="Unassembled WGS sequence"/>
</dbReference>
<evidence type="ECO:0000256" key="1">
    <source>
        <dbReference type="ARBA" id="ARBA00023015"/>
    </source>
</evidence>
<dbReference type="PROSITE" id="PS01124">
    <property type="entry name" value="HTH_ARAC_FAMILY_2"/>
    <property type="match status" value="1"/>
</dbReference>
<dbReference type="GO" id="GO:0003700">
    <property type="term" value="F:DNA-binding transcription factor activity"/>
    <property type="evidence" value="ECO:0007669"/>
    <property type="project" value="InterPro"/>
</dbReference>
<evidence type="ECO:0000259" key="4">
    <source>
        <dbReference type="PROSITE" id="PS01124"/>
    </source>
</evidence>
<dbReference type="InterPro" id="IPR050204">
    <property type="entry name" value="AraC_XylS_family_regulators"/>
</dbReference>
<dbReference type="SUPFAM" id="SSF46689">
    <property type="entry name" value="Homeodomain-like"/>
    <property type="match status" value="1"/>
</dbReference>
<keyword evidence="3" id="KW-0804">Transcription</keyword>
<sequence length="148" mass="16630">MESADQYSPDDAKGLAQVLVDLVVSVLAQFDAASDAQHRLLHLKALDFIENHLTDPGLTPEGVAAAQSVSLRYLQMLFREQGWTIAGLIRQRRLERCRRELCEDTFRRRSVAAIGARWGFGDAAAFSRAFKRAFGTPPGEYRQRHATR</sequence>
<evidence type="ECO:0000313" key="5">
    <source>
        <dbReference type="EMBL" id="SNT48252.1"/>
    </source>
</evidence>
<dbReference type="GO" id="GO:0043565">
    <property type="term" value="F:sequence-specific DNA binding"/>
    <property type="evidence" value="ECO:0007669"/>
    <property type="project" value="InterPro"/>
</dbReference>
<protein>
    <submittedName>
        <fullName evidence="5">AraC-type DNA-binding protein</fullName>
    </submittedName>
</protein>